<dbReference type="GeneID" id="74945373"/>
<dbReference type="OrthoDB" id="381520at2157"/>
<dbReference type="EMBL" id="CP007536">
    <property type="protein sequence ID" value="AIC14293.1"/>
    <property type="molecule type" value="Genomic_DNA"/>
</dbReference>
<evidence type="ECO:0000313" key="2">
    <source>
        <dbReference type="Proteomes" id="UP000027093"/>
    </source>
</evidence>
<evidence type="ECO:0000313" key="1">
    <source>
        <dbReference type="EMBL" id="AIC14293.1"/>
    </source>
</evidence>
<accession>A0A060HFA9</accession>
<dbReference type="AlphaFoldDB" id="A0A060HFA9"/>
<dbReference type="STRING" id="926571.NVIE_001110"/>
<dbReference type="KEGG" id="nvn:NVIE_001110"/>
<gene>
    <name evidence="1" type="ORF">NVIE_001110</name>
</gene>
<keyword evidence="2" id="KW-1185">Reference proteome</keyword>
<protein>
    <submittedName>
        <fullName evidence="1">Uncharacterized protein</fullName>
    </submittedName>
</protein>
<dbReference type="HOGENOM" id="CLU_2056129_0_0_2"/>
<reference evidence="1 2" key="1">
    <citation type="journal article" date="2014" name="Int. J. Syst. Evol. Microbiol.">
        <title>Nitrososphaera viennensis gen. nov., sp. nov., an aerobic and mesophilic, ammonia-oxidizing archaeon from soil and a member of the archaeal phylum Thaumarchaeota.</title>
        <authorList>
            <person name="Stieglmeier M."/>
            <person name="Klingl A."/>
            <person name="Alves R.J."/>
            <person name="Rittmann S.K."/>
            <person name="Melcher M."/>
            <person name="Leisch N."/>
            <person name="Schleper C."/>
        </authorList>
    </citation>
    <scope>NUCLEOTIDE SEQUENCE [LARGE SCALE GENOMIC DNA]</scope>
    <source>
        <strain evidence="1">EN76</strain>
    </source>
</reference>
<sequence>MSEPKKELKDTEPWTSVVLATKALTNPQGNEIFTLTELNESEIRYGVQALILADAFKTDLLTNVVVNLAVLKRSRDRKGESSVIKLVRNASMKMMQNVQMSRFKRVMSNRDDFTDYDKD</sequence>
<dbReference type="Proteomes" id="UP000027093">
    <property type="component" value="Chromosome"/>
</dbReference>
<name>A0A060HFA9_9ARCH</name>
<proteinExistence type="predicted"/>
<organism evidence="1 2">
    <name type="scientific">Nitrososphaera viennensis EN76</name>
    <dbReference type="NCBI Taxonomy" id="926571"/>
    <lineage>
        <taxon>Archaea</taxon>
        <taxon>Nitrososphaerota</taxon>
        <taxon>Nitrososphaeria</taxon>
        <taxon>Nitrososphaerales</taxon>
        <taxon>Nitrososphaeraceae</taxon>
        <taxon>Nitrososphaera</taxon>
    </lineage>
</organism>
<dbReference type="RefSeq" id="WP_075053534.1">
    <property type="nucleotide sequence ID" value="NZ_CP007536.1"/>
</dbReference>